<gene>
    <name evidence="1" type="ORF">METZ01_LOCUS508017</name>
</gene>
<feature type="non-terminal residue" evidence="1">
    <location>
        <position position="231"/>
    </location>
</feature>
<dbReference type="EMBL" id="UINC01225201">
    <property type="protein sequence ID" value="SVE55163.1"/>
    <property type="molecule type" value="Genomic_DNA"/>
</dbReference>
<evidence type="ECO:0000313" key="1">
    <source>
        <dbReference type="EMBL" id="SVE55163.1"/>
    </source>
</evidence>
<proteinExistence type="predicted"/>
<dbReference type="AlphaFoldDB" id="A0A383EFF9"/>
<feature type="non-terminal residue" evidence="1">
    <location>
        <position position="1"/>
    </location>
</feature>
<protein>
    <submittedName>
        <fullName evidence="1">Uncharacterized protein</fullName>
    </submittedName>
</protein>
<reference evidence="1" key="1">
    <citation type="submission" date="2018-05" db="EMBL/GenBank/DDBJ databases">
        <authorList>
            <person name="Lanie J.A."/>
            <person name="Ng W.-L."/>
            <person name="Kazmierczak K.M."/>
            <person name="Andrzejewski T.M."/>
            <person name="Davidsen T.M."/>
            <person name="Wayne K.J."/>
            <person name="Tettelin H."/>
            <person name="Glass J.I."/>
            <person name="Rusch D."/>
            <person name="Podicherti R."/>
            <person name="Tsui H.-C.T."/>
            <person name="Winkler M.E."/>
        </authorList>
    </citation>
    <scope>NUCLEOTIDE SEQUENCE</scope>
</reference>
<name>A0A383EFF9_9ZZZZ</name>
<sequence length="231" mass="26833">FLLQNIKEIHSPVLKNELLLILNISDLVSKNFIKEDFDKLIIDSLLSLGDRKKAYQKIQNLKKVENTNYRSFYKEFELNYLFSTYNLSEACDYRNEIKDLNLISSSNFFLKVDIFCLVLQEKFNEANLINSLLNESADGQDQYFQYLFNKLQNIESDTVNVGTPINENNIFLYSAMHRIRNIPLSNKFLEIDPINLSMPIILSNSTNIELRLKAAHLAYFNQLLNVDSLAA</sequence>
<organism evidence="1">
    <name type="scientific">marine metagenome</name>
    <dbReference type="NCBI Taxonomy" id="408172"/>
    <lineage>
        <taxon>unclassified sequences</taxon>
        <taxon>metagenomes</taxon>
        <taxon>ecological metagenomes</taxon>
    </lineage>
</organism>
<accession>A0A383EFF9</accession>